<gene>
    <name evidence="2" type="ORF">ETSY1_01620</name>
</gene>
<sequence length="198" mass="22108">MRIACHECDLLQQLPPVPLGGTAKCLRCSNVLYRHKHDSLNRTLAFSLAGLILLSIANAFPFLAFKMQGQVTETRLITGVFDLYAQGMLVLATLVLLTTICIPAVQLMLLLYVLVPLKFGRIPWRFPQTFRLLQSLTPWSMMEIFLLGVLISIVKLVDMATIVPGLALWAFALLIVMLAAAASSLDPHDVWSRVRYRT</sequence>
<evidence type="ECO:0000313" key="2">
    <source>
        <dbReference type="EMBL" id="ETX03008.1"/>
    </source>
</evidence>
<evidence type="ECO:0008006" key="4">
    <source>
        <dbReference type="Google" id="ProtNLM"/>
    </source>
</evidence>
<accession>W4LYM8</accession>
<name>W4LYM8_ENTF1</name>
<keyword evidence="1" id="KW-0812">Transmembrane</keyword>
<reference evidence="2 3" key="1">
    <citation type="journal article" date="2014" name="Nature">
        <title>An environmental bacterial taxon with a large and distinct metabolic repertoire.</title>
        <authorList>
            <person name="Wilson M.C."/>
            <person name="Mori T."/>
            <person name="Ruckert C."/>
            <person name="Uria A.R."/>
            <person name="Helf M.J."/>
            <person name="Takada K."/>
            <person name="Gernert C."/>
            <person name="Steffens U.A."/>
            <person name="Heycke N."/>
            <person name="Schmitt S."/>
            <person name="Rinke C."/>
            <person name="Helfrich E.J."/>
            <person name="Brachmann A.O."/>
            <person name="Gurgui C."/>
            <person name="Wakimoto T."/>
            <person name="Kracht M."/>
            <person name="Crusemann M."/>
            <person name="Hentschel U."/>
            <person name="Abe I."/>
            <person name="Matsunaga S."/>
            <person name="Kalinowski J."/>
            <person name="Takeyama H."/>
            <person name="Piel J."/>
        </authorList>
    </citation>
    <scope>NUCLEOTIDE SEQUENCE [LARGE SCALE GENOMIC DNA]</scope>
    <source>
        <strain evidence="3">TSY1</strain>
    </source>
</reference>
<dbReference type="InterPro" id="IPR007498">
    <property type="entry name" value="PqiA-like"/>
</dbReference>
<protein>
    <recommendedName>
        <fullName evidence="4">Paraquat-inducible protein A</fullName>
    </recommendedName>
</protein>
<feature type="transmembrane region" description="Helical" evidence="1">
    <location>
        <begin position="84"/>
        <end position="115"/>
    </location>
</feature>
<feature type="transmembrane region" description="Helical" evidence="1">
    <location>
        <begin position="136"/>
        <end position="154"/>
    </location>
</feature>
<dbReference type="HOGENOM" id="CLU_041903_1_1_7"/>
<proteinExistence type="predicted"/>
<keyword evidence="3" id="KW-1185">Reference proteome</keyword>
<organism evidence="2 3">
    <name type="scientific">Entotheonella factor</name>
    <dbReference type="NCBI Taxonomy" id="1429438"/>
    <lineage>
        <taxon>Bacteria</taxon>
        <taxon>Pseudomonadati</taxon>
        <taxon>Nitrospinota/Tectimicrobiota group</taxon>
        <taxon>Candidatus Tectimicrobiota</taxon>
        <taxon>Candidatus Entotheonellia</taxon>
        <taxon>Candidatus Entotheonellales</taxon>
        <taxon>Candidatus Entotheonellaceae</taxon>
        <taxon>Candidatus Entotheonella</taxon>
    </lineage>
</organism>
<feature type="transmembrane region" description="Helical" evidence="1">
    <location>
        <begin position="166"/>
        <end position="185"/>
    </location>
</feature>
<evidence type="ECO:0000313" key="3">
    <source>
        <dbReference type="Proteomes" id="UP000019141"/>
    </source>
</evidence>
<dbReference type="Proteomes" id="UP000019141">
    <property type="component" value="Unassembled WGS sequence"/>
</dbReference>
<comment type="caution">
    <text evidence="2">The sequence shown here is derived from an EMBL/GenBank/DDBJ whole genome shotgun (WGS) entry which is preliminary data.</text>
</comment>
<keyword evidence="1" id="KW-0472">Membrane</keyword>
<dbReference type="Pfam" id="PF04403">
    <property type="entry name" value="PqiA"/>
    <property type="match status" value="1"/>
</dbReference>
<keyword evidence="1" id="KW-1133">Transmembrane helix</keyword>
<evidence type="ECO:0000256" key="1">
    <source>
        <dbReference type="SAM" id="Phobius"/>
    </source>
</evidence>
<feature type="transmembrane region" description="Helical" evidence="1">
    <location>
        <begin position="44"/>
        <end position="64"/>
    </location>
</feature>
<dbReference type="AlphaFoldDB" id="W4LYM8"/>
<dbReference type="EMBL" id="AZHW01000087">
    <property type="protein sequence ID" value="ETX03008.1"/>
    <property type="molecule type" value="Genomic_DNA"/>
</dbReference>